<dbReference type="EMBL" id="GEEE01021176">
    <property type="protein sequence ID" value="JAP42049.1"/>
    <property type="molecule type" value="Transcribed_RNA"/>
</dbReference>
<feature type="non-terminal residue" evidence="1">
    <location>
        <position position="1"/>
    </location>
</feature>
<dbReference type="AlphaFoldDB" id="A0A0X3NQD4"/>
<sequence>FGVTLLRDWIANRLAPTVMEGSICEWNSRFLAENGDKPLQVHIMGDCTYAVTNKGLYRRFQNQFRLQQAPEKSIGYTSGIRDGLSYINLTIPQVEEIDYLHIYCMTKGNRVMFSVAKRSLEKQLTGFRNELSAISPNSRATSRRQAERAQSLKLRILTLKALQRNEAGNRDICTMNDTVMLKWVVESTPEISLGFSCTNSDGQLKGNYTVTNVDSSEKLVKITFTANRRDKVVDVYNCNLGGEAESSTVIHWLDA</sequence>
<reference evidence="1" key="1">
    <citation type="submission" date="2016-01" db="EMBL/GenBank/DDBJ databases">
        <title>Reference transcriptome for the parasite Schistocephalus solidus: insights into the molecular evolution of parasitism.</title>
        <authorList>
            <person name="Hebert F.O."/>
            <person name="Grambauer S."/>
            <person name="Barber I."/>
            <person name="Landry C.R."/>
            <person name="Aubin-Horth N."/>
        </authorList>
    </citation>
    <scope>NUCLEOTIDE SEQUENCE</scope>
</reference>
<name>A0A0X3NQD4_SCHSO</name>
<evidence type="ECO:0000313" key="1">
    <source>
        <dbReference type="EMBL" id="JAP42049.1"/>
    </source>
</evidence>
<proteinExistence type="predicted"/>
<accession>A0A0X3NQD4</accession>
<organism evidence="1">
    <name type="scientific">Schistocephalus solidus</name>
    <name type="common">Tapeworm</name>
    <dbReference type="NCBI Taxonomy" id="70667"/>
    <lineage>
        <taxon>Eukaryota</taxon>
        <taxon>Metazoa</taxon>
        <taxon>Spiralia</taxon>
        <taxon>Lophotrochozoa</taxon>
        <taxon>Platyhelminthes</taxon>
        <taxon>Cestoda</taxon>
        <taxon>Eucestoda</taxon>
        <taxon>Diphyllobothriidea</taxon>
        <taxon>Diphyllobothriidae</taxon>
        <taxon>Schistocephalus</taxon>
    </lineage>
</organism>
<protein>
    <submittedName>
        <fullName evidence="1">Uncharacterized protein</fullName>
    </submittedName>
</protein>
<gene>
    <name evidence="1" type="ORF">TR91014</name>
</gene>